<protein>
    <recommendedName>
        <fullName evidence="3">Phage protein</fullName>
    </recommendedName>
</protein>
<evidence type="ECO:0000313" key="2">
    <source>
        <dbReference type="Proteomes" id="UP000738517"/>
    </source>
</evidence>
<name>A0ABW9YUB1_9GAMM</name>
<reference evidence="1 2" key="1">
    <citation type="journal article" date="2017" name="Int. J. Syst. Evol. Microbiol.">
        <title>Photobacterium alginatilyticum sp. nov., a marine bacterium isolated from bottom seawater.</title>
        <authorList>
            <person name="Wang X."/>
            <person name="Wang Y."/>
            <person name="Yang X."/>
            <person name="Sun H."/>
            <person name="Li B."/>
            <person name="Zhang X.H."/>
        </authorList>
    </citation>
    <scope>NUCLEOTIDE SEQUENCE [LARGE SCALE GENOMIC DNA]</scope>
    <source>
        <strain evidence="1 2">P03D4</strain>
    </source>
</reference>
<organism evidence="1 2">
    <name type="scientific">Photobacterium alginatilyticum</name>
    <dbReference type="NCBI Taxonomy" id="1775171"/>
    <lineage>
        <taxon>Bacteria</taxon>
        <taxon>Pseudomonadati</taxon>
        <taxon>Pseudomonadota</taxon>
        <taxon>Gammaproteobacteria</taxon>
        <taxon>Vibrionales</taxon>
        <taxon>Vibrionaceae</taxon>
        <taxon>Photobacterium</taxon>
    </lineage>
</organism>
<evidence type="ECO:0008006" key="3">
    <source>
        <dbReference type="Google" id="ProtNLM"/>
    </source>
</evidence>
<evidence type="ECO:0000313" key="1">
    <source>
        <dbReference type="EMBL" id="NBI56316.1"/>
    </source>
</evidence>
<dbReference type="RefSeq" id="WP_160658624.1">
    <property type="nucleotide sequence ID" value="NZ_RSEJ01000078.1"/>
</dbReference>
<comment type="caution">
    <text evidence="1">The sequence shown here is derived from an EMBL/GenBank/DDBJ whole genome shotgun (WGS) entry which is preliminary data.</text>
</comment>
<dbReference type="EMBL" id="RSEJ01000078">
    <property type="protein sequence ID" value="NBI56316.1"/>
    <property type="molecule type" value="Genomic_DNA"/>
</dbReference>
<dbReference type="Proteomes" id="UP000738517">
    <property type="component" value="Unassembled WGS sequence"/>
</dbReference>
<proteinExistence type="predicted"/>
<gene>
    <name evidence="1" type="ORF">EIZ48_27965</name>
</gene>
<keyword evidence="2" id="KW-1185">Reference proteome</keyword>
<sequence length="115" mass="13466">MRRLVDLENTLRNAELLSVVFKYERYTKNIKQESSVEISLVKFEKQVINLRLTGVQKVDLCDDYMCSSISHVKAIEDGNTISISLDPYKEDIDYIDERDNFIFSFTEYQLVEEGL</sequence>
<accession>A0ABW9YUB1</accession>